<dbReference type="InterPro" id="IPR036291">
    <property type="entry name" value="NAD(P)-bd_dom_sf"/>
</dbReference>
<keyword evidence="2" id="KW-1185">Reference proteome</keyword>
<dbReference type="PANTHER" id="PTHR13812">
    <property type="entry name" value="KETIMINE REDUCTASE MU-CRYSTALLIN"/>
    <property type="match status" value="1"/>
</dbReference>
<dbReference type="Proteomes" id="UP001157134">
    <property type="component" value="Unassembled WGS sequence"/>
</dbReference>
<comment type="caution">
    <text evidence="1">The sequence shown here is derived from an EMBL/GenBank/DDBJ whole genome shotgun (WGS) entry which is preliminary data.</text>
</comment>
<protein>
    <submittedName>
        <fullName evidence="1">Ornithine cyclodeaminase</fullName>
    </submittedName>
</protein>
<dbReference type="InterPro" id="IPR023401">
    <property type="entry name" value="ODC_N"/>
</dbReference>
<evidence type="ECO:0000313" key="2">
    <source>
        <dbReference type="Proteomes" id="UP001157134"/>
    </source>
</evidence>
<dbReference type="PANTHER" id="PTHR13812:SF19">
    <property type="entry name" value="KETIMINE REDUCTASE MU-CRYSTALLIN"/>
    <property type="match status" value="1"/>
</dbReference>
<dbReference type="PIRSF" id="PIRSF001439">
    <property type="entry name" value="CryM"/>
    <property type="match status" value="1"/>
</dbReference>
<gene>
    <name evidence="1" type="primary">arcB</name>
    <name evidence="1" type="ORF">tloyanaT_19180</name>
</gene>
<dbReference type="Gene3D" id="3.30.1780.10">
    <property type="entry name" value="ornithine cyclodeaminase, domain 1"/>
    <property type="match status" value="1"/>
</dbReference>
<name>A0ABQ6HFK9_9GAMM</name>
<sequence length="337" mass="36851">MTIYTDVDAVTSIVTRKGVSQFINELIVYLTEDFRLWPTFDKSARTAAHSDVGVIELMPIANDSQFAFKYVNGHPNNERHALPTVMAFGVLAEVETGYPILLSELTLTTALRTAATSVMAARLLARNNSEVMALIGCGAQSEFQAIAFNALLGIKRIKYFDIDDNAMAKFKDNLSSIPGLTLIPCKSAEEACIDVDIITTVTADKKYATIITPDMVAPGVHINGVGGDCPGKTEIAKGVLLQADIFVEYEPQSRVEGDIQQLDATDKVTELWQVLTGEAKGRTNEQQITFFDSVGFALEDYSALRLIAKLAREFNVGEPLALIPDFNDPKDLFAFVK</sequence>
<reference evidence="1 2" key="1">
    <citation type="submission" date="2023-03" db="EMBL/GenBank/DDBJ databases">
        <title>Thalassotalea loyana LMG 22536T draft genome sequence.</title>
        <authorList>
            <person name="Sawabe T."/>
        </authorList>
    </citation>
    <scope>NUCLEOTIDE SEQUENCE [LARGE SCALE GENOMIC DNA]</scope>
    <source>
        <strain evidence="1 2">LMG 22536</strain>
    </source>
</reference>
<dbReference type="InterPro" id="IPR003462">
    <property type="entry name" value="ODC_Mu_crystall"/>
</dbReference>
<dbReference type="EMBL" id="BSSV01000003">
    <property type="protein sequence ID" value="GLX85666.1"/>
    <property type="molecule type" value="Genomic_DNA"/>
</dbReference>
<dbReference type="Gene3D" id="3.40.50.720">
    <property type="entry name" value="NAD(P)-binding Rossmann-like Domain"/>
    <property type="match status" value="1"/>
</dbReference>
<dbReference type="Pfam" id="PF02423">
    <property type="entry name" value="OCD_Mu_crystall"/>
    <property type="match status" value="1"/>
</dbReference>
<dbReference type="NCBIfam" id="NF005762">
    <property type="entry name" value="PRK07589.1"/>
    <property type="match status" value="1"/>
</dbReference>
<dbReference type="RefSeq" id="WP_284297985.1">
    <property type="nucleotide sequence ID" value="NZ_BSSV01000003.1"/>
</dbReference>
<evidence type="ECO:0000313" key="1">
    <source>
        <dbReference type="EMBL" id="GLX85666.1"/>
    </source>
</evidence>
<accession>A0ABQ6HFK9</accession>
<dbReference type="SUPFAM" id="SSF51735">
    <property type="entry name" value="NAD(P)-binding Rossmann-fold domains"/>
    <property type="match status" value="1"/>
</dbReference>
<organism evidence="1 2">
    <name type="scientific">Thalassotalea loyana</name>
    <dbReference type="NCBI Taxonomy" id="280483"/>
    <lineage>
        <taxon>Bacteria</taxon>
        <taxon>Pseudomonadati</taxon>
        <taxon>Pseudomonadota</taxon>
        <taxon>Gammaproteobacteria</taxon>
        <taxon>Alteromonadales</taxon>
        <taxon>Colwelliaceae</taxon>
        <taxon>Thalassotalea</taxon>
    </lineage>
</organism>
<proteinExistence type="predicted"/>